<feature type="repeat" description="ANK" evidence="3">
    <location>
        <begin position="248"/>
        <end position="280"/>
    </location>
</feature>
<dbReference type="Pfam" id="PF00023">
    <property type="entry name" value="Ank"/>
    <property type="match status" value="1"/>
</dbReference>
<feature type="repeat" description="ANK" evidence="3">
    <location>
        <begin position="348"/>
        <end position="368"/>
    </location>
</feature>
<evidence type="ECO:0000313" key="6">
    <source>
        <dbReference type="EMBL" id="OQV12786.1"/>
    </source>
</evidence>
<feature type="repeat" description="ANK" evidence="3">
    <location>
        <begin position="486"/>
        <end position="518"/>
    </location>
</feature>
<name>A0A1W0WC46_HYPEX</name>
<feature type="transmembrane region" description="Helical" evidence="5">
    <location>
        <begin position="892"/>
        <end position="912"/>
    </location>
</feature>
<feature type="transmembrane region" description="Helical" evidence="5">
    <location>
        <begin position="966"/>
        <end position="989"/>
    </location>
</feature>
<organism evidence="6 7">
    <name type="scientific">Hypsibius exemplaris</name>
    <name type="common">Freshwater tardigrade</name>
    <dbReference type="NCBI Taxonomy" id="2072580"/>
    <lineage>
        <taxon>Eukaryota</taxon>
        <taxon>Metazoa</taxon>
        <taxon>Ecdysozoa</taxon>
        <taxon>Tardigrada</taxon>
        <taxon>Eutardigrada</taxon>
        <taxon>Parachela</taxon>
        <taxon>Hypsibioidea</taxon>
        <taxon>Hypsibiidae</taxon>
        <taxon>Hypsibius</taxon>
    </lineage>
</organism>
<comment type="caution">
    <text evidence="6">The sequence shown here is derived from an EMBL/GenBank/DDBJ whole genome shotgun (WGS) entry which is preliminary data.</text>
</comment>
<keyword evidence="5" id="KW-1133">Transmembrane helix</keyword>
<dbReference type="PROSITE" id="PS50088">
    <property type="entry name" value="ANK_REPEAT"/>
    <property type="match status" value="12"/>
</dbReference>
<evidence type="ECO:0000313" key="7">
    <source>
        <dbReference type="Proteomes" id="UP000192578"/>
    </source>
</evidence>
<keyword evidence="5" id="KW-0812">Transmembrane</keyword>
<evidence type="ECO:0000256" key="4">
    <source>
        <dbReference type="SAM" id="MobiDB-lite"/>
    </source>
</evidence>
<dbReference type="Pfam" id="PF12796">
    <property type="entry name" value="Ank_2"/>
    <property type="match status" value="6"/>
</dbReference>
<evidence type="ECO:0000256" key="1">
    <source>
        <dbReference type="ARBA" id="ARBA00022737"/>
    </source>
</evidence>
<protein>
    <submittedName>
        <fullName evidence="6">Ankyrin-1</fullName>
    </submittedName>
</protein>
<proteinExistence type="predicted"/>
<feature type="region of interest" description="Disordered" evidence="4">
    <location>
        <begin position="1033"/>
        <end position="1060"/>
    </location>
</feature>
<feature type="repeat" description="ANK" evidence="3">
    <location>
        <begin position="453"/>
        <end position="473"/>
    </location>
</feature>
<dbReference type="InterPro" id="IPR036770">
    <property type="entry name" value="Ankyrin_rpt-contain_sf"/>
</dbReference>
<feature type="repeat" description="ANK" evidence="3">
    <location>
        <begin position="215"/>
        <end position="247"/>
    </location>
</feature>
<dbReference type="PANTHER" id="PTHR24123:SF33">
    <property type="entry name" value="PROTEIN HOS4"/>
    <property type="match status" value="1"/>
</dbReference>
<feature type="repeat" description="ANK" evidence="3">
    <location>
        <begin position="315"/>
        <end position="347"/>
    </location>
</feature>
<evidence type="ECO:0000256" key="2">
    <source>
        <dbReference type="ARBA" id="ARBA00023043"/>
    </source>
</evidence>
<dbReference type="PROSITE" id="PS50297">
    <property type="entry name" value="ANK_REP_REGION"/>
    <property type="match status" value="11"/>
</dbReference>
<feature type="repeat" description="ANK" evidence="3">
    <location>
        <begin position="601"/>
        <end position="633"/>
    </location>
</feature>
<keyword evidence="1" id="KW-0677">Repeat</keyword>
<dbReference type="PRINTS" id="PR01415">
    <property type="entry name" value="ANKYRIN"/>
</dbReference>
<keyword evidence="2 3" id="KW-0040">ANK repeat</keyword>
<keyword evidence="5" id="KW-0472">Membrane</keyword>
<feature type="repeat" description="ANK" evidence="3">
    <location>
        <begin position="569"/>
        <end position="590"/>
    </location>
</feature>
<feature type="repeat" description="ANK" evidence="3">
    <location>
        <begin position="534"/>
        <end position="567"/>
    </location>
</feature>
<evidence type="ECO:0000256" key="3">
    <source>
        <dbReference type="PROSITE-ProRule" id="PRU00023"/>
    </source>
</evidence>
<feature type="repeat" description="ANK" evidence="3">
    <location>
        <begin position="420"/>
        <end position="452"/>
    </location>
</feature>
<accession>A0A1W0WC46</accession>
<feature type="transmembrane region" description="Helical" evidence="5">
    <location>
        <begin position="794"/>
        <end position="814"/>
    </location>
</feature>
<feature type="transmembrane region" description="Helical" evidence="5">
    <location>
        <begin position="924"/>
        <end position="946"/>
    </location>
</feature>
<dbReference type="InterPro" id="IPR002110">
    <property type="entry name" value="Ankyrin_rpt"/>
</dbReference>
<dbReference type="InterPro" id="IPR051165">
    <property type="entry name" value="Multifunctional_ANK_Repeat"/>
</dbReference>
<keyword evidence="7" id="KW-1185">Reference proteome</keyword>
<dbReference type="EMBL" id="MTYJ01000136">
    <property type="protein sequence ID" value="OQV12786.1"/>
    <property type="molecule type" value="Genomic_DNA"/>
</dbReference>
<dbReference type="Gene3D" id="1.25.40.20">
    <property type="entry name" value="Ankyrin repeat-containing domain"/>
    <property type="match status" value="5"/>
</dbReference>
<dbReference type="OrthoDB" id="195446at2759"/>
<dbReference type="Proteomes" id="UP000192578">
    <property type="component" value="Unassembled WGS sequence"/>
</dbReference>
<reference evidence="7" key="1">
    <citation type="submission" date="2017-01" db="EMBL/GenBank/DDBJ databases">
        <title>Comparative genomics of anhydrobiosis in the tardigrade Hypsibius dujardini.</title>
        <authorList>
            <person name="Yoshida Y."/>
            <person name="Koutsovoulos G."/>
            <person name="Laetsch D."/>
            <person name="Stevens L."/>
            <person name="Kumar S."/>
            <person name="Horikawa D."/>
            <person name="Ishino K."/>
            <person name="Komine S."/>
            <person name="Tomita M."/>
            <person name="Blaxter M."/>
            <person name="Arakawa K."/>
        </authorList>
    </citation>
    <scope>NUCLEOTIDE SEQUENCE [LARGE SCALE GENOMIC DNA]</scope>
    <source>
        <strain evidence="7">Z151</strain>
    </source>
</reference>
<gene>
    <name evidence="6" type="ORF">BV898_12913</name>
</gene>
<dbReference type="PANTHER" id="PTHR24123">
    <property type="entry name" value="ANKYRIN REPEAT-CONTAINING"/>
    <property type="match status" value="1"/>
</dbReference>
<sequence length="1114" mass="121489">MASSSVIGEKSAELIILSGADIGIQDSEGNTPLHKAAVCGNIATIRILLKDRADVFLENKRGETALHLAVAKCHYGCCGILLDHVEQILNSSATGPLINTGDRDGNTVMHRLASLTRDLEHFDGEERLLAELLLNNGGQMGLFAKDTLETPFHYAARTGNLPVMLALIQGLRSRRKDSLPEIHMRSRVGLQIRIVPHLVYEIHSFAGLALACVQNGSSPLLVAAENGHADIVKVLLENRAQVDVFDQEGRTALHLAVQNSHLMVARYLLEHNAFVDAKTNAGITAAHLAAEVGSVEFLDLLIRDHHASILVTSLTKQSPLHFAAKSGQTAACGRLLALQADPALKDQMGKTPLHLAAGNGHYDTVEFFAVQANAAELVRMTDEAGLNVAHVAAQNGHARVLKILLEVDEELVLRTKVKVSESTALHLAAANGQTEAATLLIKHGAPSTDENKDGMTPLHLAACEGHDGILTALKDLVSLSVCSVKTGLSALHIASFYGQIEFVRRLLALGVAVTSSSEQPTSKNSLVKATHAEAGLTALHLACLAGHENLVRMLLLQSDLKVDAVSNATGSTALHLAAAKGHSSVIHLLMGHADLNIRDKRGRSAIMLASVSGFTELVDSLVYQGGDVNALDDNGWSALHFAASTGELATARVLIGHGAFSLAKTADGRTPLSLAAALLKPDILKYLLTRPHDSFGLLQDEKFLYDLVVCSKQLHQKTLQDFIERSPSPVEFAVKLSKFCSVRAASERLDQYGNTMVDILIDGNHKQVMAIPAVQRYFTSLWQGFRKWSAAWTYFVYGVFFLFPPAWLLVSLACGNKFGHIPLVKMACRVVSHIFFMALLLAVFAFPVELLYQRESGFPNIPEILLLLWTAGIIVDEIESYRIRGKISSMRVAIITFSVTGILLHASVFSLTEDKEHVKLRELFFLRNLFLSLALFASSLQILSFLSVHPTFGPMGILIQDVLKDLLQFSVILAIFLFGFTFLSSALYLDTKKPHGPHVDAPLLDMTFDPWLALQKLYYSFFDRIKKPGYRNKSRVEPSDSEVSVTIRRPSRNSAGSEEPLWKMSRRSTFHGTEGSSHLLKMRAVISIKDTIDWAAVVSSYHNISMTSSVLFSS</sequence>
<feature type="repeat" description="ANK" evidence="3">
    <location>
        <begin position="634"/>
        <end position="659"/>
    </location>
</feature>
<feature type="transmembrane region" description="Helical" evidence="5">
    <location>
        <begin position="826"/>
        <end position="846"/>
    </location>
</feature>
<dbReference type="AlphaFoldDB" id="A0A1W0WC46"/>
<dbReference type="SMART" id="SM00248">
    <property type="entry name" value="ANK"/>
    <property type="match status" value="17"/>
</dbReference>
<evidence type="ECO:0000256" key="5">
    <source>
        <dbReference type="SAM" id="Phobius"/>
    </source>
</evidence>
<dbReference type="SUPFAM" id="SSF48403">
    <property type="entry name" value="Ankyrin repeat"/>
    <property type="match status" value="3"/>
</dbReference>
<feature type="repeat" description="ANK" evidence="3">
    <location>
        <begin position="28"/>
        <end position="60"/>
    </location>
</feature>